<dbReference type="NCBIfam" id="TIGR04057">
    <property type="entry name" value="SusC_RagA_signa"/>
    <property type="match status" value="1"/>
</dbReference>
<keyword evidence="10 12" id="KW-0472">Membrane</keyword>
<dbReference type="InterPro" id="IPR023996">
    <property type="entry name" value="TonB-dep_OMP_SusC/RagA"/>
</dbReference>
<keyword evidence="2 12" id="KW-0813">Transport</keyword>
<evidence type="ECO:0000256" key="13">
    <source>
        <dbReference type="RuleBase" id="RU003357"/>
    </source>
</evidence>
<dbReference type="PANTHER" id="PTHR32552">
    <property type="entry name" value="FERRICHROME IRON RECEPTOR-RELATED"/>
    <property type="match status" value="1"/>
</dbReference>
<dbReference type="InterPro" id="IPR012910">
    <property type="entry name" value="Plug_dom"/>
</dbReference>
<evidence type="ECO:0000313" key="18">
    <source>
        <dbReference type="EMBL" id="EGK04812.1"/>
    </source>
</evidence>
<keyword evidence="4" id="KW-0410">Iron transport</keyword>
<dbReference type="Pfam" id="PF00593">
    <property type="entry name" value="TonB_dep_Rec_b-barrel"/>
    <property type="match status" value="1"/>
</dbReference>
<keyword evidence="19" id="KW-1185">Reference proteome</keyword>
<dbReference type="AlphaFoldDB" id="F8X4X3"/>
<evidence type="ECO:0000256" key="10">
    <source>
        <dbReference type="ARBA" id="ARBA00023136"/>
    </source>
</evidence>
<dbReference type="InterPro" id="IPR000531">
    <property type="entry name" value="Beta-barrel_TonB"/>
</dbReference>
<feature type="signal peptide" evidence="15">
    <location>
        <begin position="1"/>
        <end position="24"/>
    </location>
</feature>
<dbReference type="InterPro" id="IPR037066">
    <property type="entry name" value="Plug_dom_sf"/>
</dbReference>
<dbReference type="InterPro" id="IPR039426">
    <property type="entry name" value="TonB-dep_rcpt-like"/>
</dbReference>
<accession>F8X4X3</accession>
<dbReference type="InterPro" id="IPR036942">
    <property type="entry name" value="Beta-barrel_TonB_sf"/>
</dbReference>
<evidence type="ECO:0000256" key="3">
    <source>
        <dbReference type="ARBA" id="ARBA00022452"/>
    </source>
</evidence>
<feature type="region of interest" description="Disordered" evidence="14">
    <location>
        <begin position="293"/>
        <end position="313"/>
    </location>
</feature>
<evidence type="ECO:0000256" key="14">
    <source>
        <dbReference type="SAM" id="MobiDB-lite"/>
    </source>
</evidence>
<evidence type="ECO:0000256" key="8">
    <source>
        <dbReference type="ARBA" id="ARBA00023065"/>
    </source>
</evidence>
<evidence type="ECO:0000313" key="19">
    <source>
        <dbReference type="Proteomes" id="UP000006420"/>
    </source>
</evidence>
<organism evidence="18 19">
    <name type="scientific">Dysgonomonas mossii DSM 22836</name>
    <dbReference type="NCBI Taxonomy" id="742767"/>
    <lineage>
        <taxon>Bacteria</taxon>
        <taxon>Pseudomonadati</taxon>
        <taxon>Bacteroidota</taxon>
        <taxon>Bacteroidia</taxon>
        <taxon>Bacteroidales</taxon>
        <taxon>Dysgonomonadaceae</taxon>
        <taxon>Dysgonomonas</taxon>
    </lineage>
</organism>
<evidence type="ECO:0000256" key="7">
    <source>
        <dbReference type="ARBA" id="ARBA00023004"/>
    </source>
</evidence>
<comment type="subcellular location">
    <subcellularLocation>
        <location evidence="1 12">Cell outer membrane</location>
        <topology evidence="1 12">Multi-pass membrane protein</topology>
    </subcellularLocation>
</comment>
<evidence type="ECO:0000256" key="5">
    <source>
        <dbReference type="ARBA" id="ARBA00022692"/>
    </source>
</evidence>
<feature type="domain" description="TonB-dependent receptor plug" evidence="17">
    <location>
        <begin position="131"/>
        <end position="254"/>
    </location>
</feature>
<dbReference type="PROSITE" id="PS52016">
    <property type="entry name" value="TONB_DEPENDENT_REC_3"/>
    <property type="match status" value="1"/>
</dbReference>
<dbReference type="OrthoDB" id="9768177at2"/>
<evidence type="ECO:0008006" key="20">
    <source>
        <dbReference type="Google" id="ProtNLM"/>
    </source>
</evidence>
<keyword evidence="11 12" id="KW-0998">Cell outer membrane</keyword>
<dbReference type="Pfam" id="PF13715">
    <property type="entry name" value="CarbopepD_reg_2"/>
    <property type="match status" value="1"/>
</dbReference>
<evidence type="ECO:0000256" key="15">
    <source>
        <dbReference type="SAM" id="SignalP"/>
    </source>
</evidence>
<evidence type="ECO:0000256" key="12">
    <source>
        <dbReference type="PROSITE-ProRule" id="PRU01360"/>
    </source>
</evidence>
<dbReference type="PANTHER" id="PTHR32552:SF68">
    <property type="entry name" value="FERRICHROME OUTER MEMBRANE TRANSPORTER_PHAGE RECEPTOR"/>
    <property type="match status" value="1"/>
</dbReference>
<evidence type="ECO:0000256" key="6">
    <source>
        <dbReference type="ARBA" id="ARBA00022729"/>
    </source>
</evidence>
<dbReference type="SUPFAM" id="SSF49464">
    <property type="entry name" value="Carboxypeptidase regulatory domain-like"/>
    <property type="match status" value="1"/>
</dbReference>
<dbReference type="GO" id="GO:0009279">
    <property type="term" value="C:cell outer membrane"/>
    <property type="evidence" value="ECO:0007669"/>
    <property type="project" value="UniProtKB-SubCell"/>
</dbReference>
<dbReference type="SUPFAM" id="SSF56935">
    <property type="entry name" value="Porins"/>
    <property type="match status" value="1"/>
</dbReference>
<evidence type="ECO:0000256" key="1">
    <source>
        <dbReference type="ARBA" id="ARBA00004571"/>
    </source>
</evidence>
<dbReference type="GeneID" id="78083878"/>
<dbReference type="InterPro" id="IPR023997">
    <property type="entry name" value="TonB-dep_OMP_SusC/RagA_CS"/>
</dbReference>
<dbReference type="RefSeq" id="WP_006844649.1">
    <property type="nucleotide sequence ID" value="NZ_AQWJ01000011.1"/>
</dbReference>
<proteinExistence type="inferred from homology"/>
<dbReference type="eggNOG" id="COG1629">
    <property type="taxonomic scope" value="Bacteria"/>
</dbReference>
<dbReference type="HOGENOM" id="CLU_004317_2_1_10"/>
<keyword evidence="5 12" id="KW-0812">Transmembrane</keyword>
<evidence type="ECO:0000256" key="2">
    <source>
        <dbReference type="ARBA" id="ARBA00022448"/>
    </source>
</evidence>
<evidence type="ECO:0000256" key="4">
    <source>
        <dbReference type="ARBA" id="ARBA00022496"/>
    </source>
</evidence>
<reference evidence="18 19" key="1">
    <citation type="submission" date="2011-04" db="EMBL/GenBank/DDBJ databases">
        <title>The Genome Sequence of Dysgonomonas mossii DSM 22836.</title>
        <authorList>
            <consortium name="The Broad Institute Genome Sequencing Platform"/>
            <person name="Earl A."/>
            <person name="Ward D."/>
            <person name="Feldgarden M."/>
            <person name="Gevers D."/>
            <person name="Pudlo N."/>
            <person name="Martens E."/>
            <person name="Allen-Vercoe E."/>
            <person name="Young S.K."/>
            <person name="Zeng Q."/>
            <person name="Gargeya S."/>
            <person name="Fitzgerald M."/>
            <person name="Haas B."/>
            <person name="Abouelleil A."/>
            <person name="Alvarado L."/>
            <person name="Arachchi H.M."/>
            <person name="Berlin A."/>
            <person name="Brown A."/>
            <person name="Chapman S.B."/>
            <person name="Chen Z."/>
            <person name="Dunbar C."/>
            <person name="Freedman E."/>
            <person name="Gearin G."/>
            <person name="Gellesch M."/>
            <person name="Goldberg J."/>
            <person name="Griggs A."/>
            <person name="Gujja S."/>
            <person name="Heiman D."/>
            <person name="Howarth C."/>
            <person name="Larson L."/>
            <person name="Lui A."/>
            <person name="MacDonald P.J.P."/>
            <person name="Mehta T."/>
            <person name="Montmayeur A."/>
            <person name="Murphy C."/>
            <person name="Neiman D."/>
            <person name="Pearson M."/>
            <person name="Priest M."/>
            <person name="Roberts A."/>
            <person name="Saif S."/>
            <person name="Shea T."/>
            <person name="Shenoy N."/>
            <person name="Sisk P."/>
            <person name="Stolte C."/>
            <person name="Sykes S."/>
            <person name="Yandava C."/>
            <person name="Wortman J."/>
            <person name="Nusbaum C."/>
            <person name="Birren B."/>
        </authorList>
    </citation>
    <scope>NUCLEOTIDE SEQUENCE [LARGE SCALE GENOMIC DNA]</scope>
    <source>
        <strain evidence="18 19">DSM 22836</strain>
    </source>
</reference>
<dbReference type="InterPro" id="IPR008969">
    <property type="entry name" value="CarboxyPept-like_regulatory"/>
</dbReference>
<dbReference type="Pfam" id="PF07715">
    <property type="entry name" value="Plug"/>
    <property type="match status" value="1"/>
</dbReference>
<dbReference type="eggNOG" id="COG4774">
    <property type="taxonomic scope" value="Bacteria"/>
</dbReference>
<dbReference type="Proteomes" id="UP000006420">
    <property type="component" value="Unassembled WGS sequence"/>
</dbReference>
<dbReference type="Gene3D" id="2.170.130.10">
    <property type="entry name" value="TonB-dependent receptor, plug domain"/>
    <property type="match status" value="1"/>
</dbReference>
<dbReference type="FunFam" id="2.170.130.10:FF:000023">
    <property type="entry name" value="SusC/RagA family TonB-linked outer membrane protein"/>
    <property type="match status" value="1"/>
</dbReference>
<sequence>MLKSLKTARLLFLLCTVSTGTIYAGSVKENTEISTVSQAETCNGIVKDEAGETIIGASIVVKGTTNGTVTGVDGDFSLTNVKVGDIIRISFVGYIPQEVRWDGKPLNITLKEDSKVLDDIVVTALGIKRQQRSLGYSTTSVGGDEFTQARDLNIGNALSGKVAGVSVAGNATGAGGSSRVIIRGNASLTGNNQPLYVIDGVPFDNSNLGSAGTWGGMDMGDGLSNISPDDIASIQVLKGAAASALYGYRGGNGAILITTKSGKKGQPVSIEFNNSLTFNTIYDYRDFQKKFGQGTEGARPMSKEDAISTETSSWGAPLDGGKAINFLGNEYKYSYVDNWDNFYRTGINDATSLSVSGAADKILYRFGVSNMYDKSILPNSYISQQGINMNTTYDITYKIQLSVNANYVFEKFKGRSNLSDGNGNTNASLLYRANSFDVRWLERGDADSRWGSTADGKELLGGDNVYFNNPYWLQYRKTNVTNKNRLTGGMTLKYDIFDWLYAQGAITRDGYNMDFKQVQPMGAAADPQGFMTEYSKNFAEINLNYLIGFNKTFGDWSTSATFGGNRQRNITKQWMADGVRPFLVPGLESVNNVGNRPMTKSYVEYRVNSIYATADFGYKNQIFLNLTGRNDWFSTLNPDNNSYFYPSVGASWVFTDTFASKGALEFGKLRVAYASASNGTSPYQTLLTYKLNDYIINGLNNGTINNDVYPNPNLKPVRISEWETGLNLSFFKNRLSFDMAFYNKTTKDDIVTISTSSASGFNSTIMNVGEIRNNGFEFMVDAVPVQTKDFMWNSTFNISYNDSKVKYLGENQGKLVEAIGIAGATSRSGNVSIQNVLGRPYGELVGYKYKRVDGQIVYKDGVAQRSDELHNLGSGVYKLTGGWRNQLTYRDFTLSFLLDFKFGAKLFSGTNYSLYSNGLHKNTLEGRGTDGKGTIVGDGVMLSGDKYVPNTVAVSAEKYWQAIASNSIAEEFIYNASFIKLRELSIGYTFPKSILGNKTVKGLSVSLVGRNLWTILKHTDNIDPEAAYNNSNGQGLELNGYPATRSIGFNVNVKF</sequence>
<comment type="similarity">
    <text evidence="12 13">Belongs to the TonB-dependent receptor family.</text>
</comment>
<dbReference type="Gene3D" id="2.40.170.20">
    <property type="entry name" value="TonB-dependent receptor, beta-barrel domain"/>
    <property type="match status" value="1"/>
</dbReference>
<keyword evidence="6 15" id="KW-0732">Signal</keyword>
<keyword evidence="3 12" id="KW-1134">Transmembrane beta strand</keyword>
<evidence type="ECO:0000259" key="16">
    <source>
        <dbReference type="Pfam" id="PF00593"/>
    </source>
</evidence>
<name>F8X4X3_9BACT</name>
<evidence type="ECO:0000259" key="17">
    <source>
        <dbReference type="Pfam" id="PF07715"/>
    </source>
</evidence>
<gene>
    <name evidence="18" type="ORF">HMPREF9456_03282</name>
</gene>
<dbReference type="GO" id="GO:0015344">
    <property type="term" value="F:siderophore uptake transmembrane transporter activity"/>
    <property type="evidence" value="ECO:0007669"/>
    <property type="project" value="TreeGrafter"/>
</dbReference>
<keyword evidence="7" id="KW-0408">Iron</keyword>
<evidence type="ECO:0000256" key="9">
    <source>
        <dbReference type="ARBA" id="ARBA00023077"/>
    </source>
</evidence>
<comment type="caution">
    <text evidence="18">The sequence shown here is derived from an EMBL/GenBank/DDBJ whole genome shotgun (WGS) entry which is preliminary data.</text>
</comment>
<protein>
    <recommendedName>
        <fullName evidence="20">TonB-dependent receptor plug domain-containing protein</fullName>
    </recommendedName>
</protein>
<keyword evidence="8" id="KW-0406">Ion transport</keyword>
<keyword evidence="9 13" id="KW-0798">TonB box</keyword>
<evidence type="ECO:0000256" key="11">
    <source>
        <dbReference type="ARBA" id="ARBA00023237"/>
    </source>
</evidence>
<dbReference type="Gene3D" id="2.60.40.1120">
    <property type="entry name" value="Carboxypeptidase-like, regulatory domain"/>
    <property type="match status" value="1"/>
</dbReference>
<feature type="domain" description="TonB-dependent receptor-like beta-barrel" evidence="16">
    <location>
        <begin position="437"/>
        <end position="883"/>
    </location>
</feature>
<dbReference type="EMBL" id="ADLW01000020">
    <property type="protein sequence ID" value="EGK04812.1"/>
    <property type="molecule type" value="Genomic_DNA"/>
</dbReference>
<dbReference type="STRING" id="742767.HMPREF9456_03282"/>
<dbReference type="NCBIfam" id="TIGR04056">
    <property type="entry name" value="OMP_RagA_SusC"/>
    <property type="match status" value="1"/>
</dbReference>
<feature type="chain" id="PRO_5003380184" description="TonB-dependent receptor plug domain-containing protein" evidence="15">
    <location>
        <begin position="25"/>
        <end position="1055"/>
    </location>
</feature>